<dbReference type="Proteomes" id="UP000245539">
    <property type="component" value="Unassembled WGS sequence"/>
</dbReference>
<dbReference type="AlphaFoldDB" id="A0A317CNY4"/>
<evidence type="ECO:0000313" key="3">
    <source>
        <dbReference type="Proteomes" id="UP000245539"/>
    </source>
</evidence>
<keyword evidence="1" id="KW-0812">Transmembrane</keyword>
<evidence type="ECO:0000313" key="2">
    <source>
        <dbReference type="EMBL" id="PWR00259.1"/>
    </source>
</evidence>
<feature type="transmembrane region" description="Helical" evidence="1">
    <location>
        <begin position="97"/>
        <end position="118"/>
    </location>
</feature>
<feature type="transmembrane region" description="Helical" evidence="1">
    <location>
        <begin position="66"/>
        <end position="85"/>
    </location>
</feature>
<comment type="caution">
    <text evidence="2">The sequence shown here is derived from an EMBL/GenBank/DDBJ whole genome shotgun (WGS) entry which is preliminary data.</text>
</comment>
<reference evidence="2 3" key="1">
    <citation type="submission" date="2018-05" db="EMBL/GenBank/DDBJ databases">
        <title>Leucothrix arctica sp. nov., isolated from Arctic seawater.</title>
        <authorList>
            <person name="Choi A."/>
            <person name="Baek K."/>
        </authorList>
    </citation>
    <scope>NUCLEOTIDE SEQUENCE [LARGE SCALE GENOMIC DNA]</scope>
    <source>
        <strain evidence="2 3">JCM 18388</strain>
    </source>
</reference>
<sequence>MEMLTFPILIVTFLLTLWLTSHIARQLHARQWKMPFILGAWVTGLIFTFASLVLVDVLNVDQPIKLALQILLPVFFTTLAFVLFTQSTPGSAFTTNVAGVFIGLILAVVSIVIIGLPIDKTVQAGQAVFNNAKSSVTSMITGKEAKPAMSVAINEPEVQEEIEPEPEPVYTTKDFLPDSARIALEKAETKVYTEPHFRNMSIFNARRAVGMRIRASWKDGKVSLGKLEAVQGGDLIVSLRRKEGVAQVPIAMSGLKKLEVYR</sequence>
<dbReference type="RefSeq" id="WP_109836313.1">
    <property type="nucleotide sequence ID" value="NZ_QGKM01000005.1"/>
</dbReference>
<dbReference type="EMBL" id="QGKM01000005">
    <property type="protein sequence ID" value="PWR00259.1"/>
    <property type="molecule type" value="Genomic_DNA"/>
</dbReference>
<evidence type="ECO:0000256" key="1">
    <source>
        <dbReference type="SAM" id="Phobius"/>
    </source>
</evidence>
<organism evidence="2 3">
    <name type="scientific">Leucothrix pacifica</name>
    <dbReference type="NCBI Taxonomy" id="1247513"/>
    <lineage>
        <taxon>Bacteria</taxon>
        <taxon>Pseudomonadati</taxon>
        <taxon>Pseudomonadota</taxon>
        <taxon>Gammaproteobacteria</taxon>
        <taxon>Thiotrichales</taxon>
        <taxon>Thiotrichaceae</taxon>
        <taxon>Leucothrix</taxon>
    </lineage>
</organism>
<protein>
    <submittedName>
        <fullName evidence="2">Uncharacterized protein</fullName>
    </submittedName>
</protein>
<keyword evidence="1" id="KW-1133">Transmembrane helix</keyword>
<accession>A0A317CNY4</accession>
<dbReference type="OrthoDB" id="5623451at2"/>
<keyword evidence="3" id="KW-1185">Reference proteome</keyword>
<gene>
    <name evidence="2" type="ORF">DKW60_03720</name>
</gene>
<proteinExistence type="predicted"/>
<feature type="transmembrane region" description="Helical" evidence="1">
    <location>
        <begin position="36"/>
        <end position="54"/>
    </location>
</feature>
<keyword evidence="1" id="KW-0472">Membrane</keyword>
<name>A0A317CNY4_9GAMM</name>
<feature type="transmembrane region" description="Helical" evidence="1">
    <location>
        <begin position="6"/>
        <end position="24"/>
    </location>
</feature>